<dbReference type="AlphaFoldDB" id="A0A1G8YT38"/>
<dbReference type="Pfam" id="PF26056">
    <property type="entry name" value="DUF8017"/>
    <property type="match status" value="1"/>
</dbReference>
<dbReference type="EMBL" id="FNFM01000004">
    <property type="protein sequence ID" value="SDK05968.1"/>
    <property type="molecule type" value="Genomic_DNA"/>
</dbReference>
<evidence type="ECO:0000259" key="3">
    <source>
        <dbReference type="Pfam" id="PF26056"/>
    </source>
</evidence>
<dbReference type="Proteomes" id="UP000199213">
    <property type="component" value="Unassembled WGS sequence"/>
</dbReference>
<organism evidence="4 5">
    <name type="scientific">Actinopolyspora mzabensis</name>
    <dbReference type="NCBI Taxonomy" id="995066"/>
    <lineage>
        <taxon>Bacteria</taxon>
        <taxon>Bacillati</taxon>
        <taxon>Actinomycetota</taxon>
        <taxon>Actinomycetes</taxon>
        <taxon>Actinopolysporales</taxon>
        <taxon>Actinopolysporaceae</taxon>
        <taxon>Actinopolyspora</taxon>
    </lineage>
</organism>
<feature type="domain" description="DUF8017" evidence="3">
    <location>
        <begin position="80"/>
        <end position="270"/>
    </location>
</feature>
<reference evidence="5" key="1">
    <citation type="submission" date="2016-10" db="EMBL/GenBank/DDBJ databases">
        <authorList>
            <person name="Varghese N."/>
            <person name="Submissions S."/>
        </authorList>
    </citation>
    <scope>NUCLEOTIDE SEQUENCE [LARGE SCALE GENOMIC DNA]</scope>
    <source>
        <strain evidence="5">DSM 45460</strain>
    </source>
</reference>
<evidence type="ECO:0000313" key="4">
    <source>
        <dbReference type="EMBL" id="SDK05968.1"/>
    </source>
</evidence>
<keyword evidence="5" id="KW-1185">Reference proteome</keyword>
<evidence type="ECO:0000256" key="1">
    <source>
        <dbReference type="SAM" id="MobiDB-lite"/>
    </source>
</evidence>
<feature type="transmembrane region" description="Helical" evidence="2">
    <location>
        <begin position="27"/>
        <end position="50"/>
    </location>
</feature>
<evidence type="ECO:0000313" key="5">
    <source>
        <dbReference type="Proteomes" id="UP000199213"/>
    </source>
</evidence>
<name>A0A1G8YT38_ACTMZ</name>
<feature type="region of interest" description="Disordered" evidence="1">
    <location>
        <begin position="245"/>
        <end position="272"/>
    </location>
</feature>
<evidence type="ECO:0000256" key="2">
    <source>
        <dbReference type="SAM" id="Phobius"/>
    </source>
</evidence>
<proteinExistence type="predicted"/>
<accession>A0A1G8YT38</accession>
<sequence length="272" mass="29216">MPRESIYRGFGTFDEPVSGGNRRGTRWMVVTGLTLAVLLLASAITISIYYGTTSSPSGGNVAADEERSSTSTWTAPPAPEPVIEGWQVGYNERSQFAYDVPQSWNVLPAEQSYTISGVRNVTFHGLVDGPSYRCDNRTLVAGRVVSAWVDAETTMSNAAKSFYEKARTDFYATNGVAPEISFETAEPRETTVDGFDAVRLSGTVTLGDERNSSNEAAGCLPTKVTMATLVVKAEEHYVVLVASADSERPAASPSAPGEDVVPRIVDSARTVR</sequence>
<feature type="region of interest" description="Disordered" evidence="1">
    <location>
        <begin position="55"/>
        <end position="78"/>
    </location>
</feature>
<gene>
    <name evidence="4" type="ORF">SAMN04487820_10450</name>
</gene>
<keyword evidence="2" id="KW-0472">Membrane</keyword>
<keyword evidence="2" id="KW-1133">Transmembrane helix</keyword>
<dbReference type="InterPro" id="IPR058330">
    <property type="entry name" value="DUF8017"/>
</dbReference>
<keyword evidence="2" id="KW-0812">Transmembrane</keyword>
<protein>
    <recommendedName>
        <fullName evidence="3">DUF8017 domain-containing protein</fullName>
    </recommendedName>
</protein>